<protein>
    <submittedName>
        <fullName evidence="4">SRPBCC family protein</fullName>
    </submittedName>
</protein>
<evidence type="ECO:0000313" key="4">
    <source>
        <dbReference type="EMBL" id="XBL99181.1"/>
    </source>
</evidence>
<keyword evidence="2" id="KW-0732">Signal</keyword>
<dbReference type="KEGG" id="cmav:ABHF33_08815"/>
<reference evidence="4" key="1">
    <citation type="submission" date="2024-05" db="EMBL/GenBank/DDBJ databases">
        <authorList>
            <person name="Yang L."/>
            <person name="Pan L."/>
        </authorList>
    </citation>
    <scope>NUCLEOTIDE SEQUENCE</scope>
    <source>
        <strain evidence="4">FCG-7</strain>
    </source>
</reference>
<feature type="chain" id="PRO_5043649791" evidence="2">
    <location>
        <begin position="18"/>
        <end position="191"/>
    </location>
</feature>
<evidence type="ECO:0000256" key="1">
    <source>
        <dbReference type="ARBA" id="ARBA00008918"/>
    </source>
</evidence>
<dbReference type="InterPro" id="IPR005031">
    <property type="entry name" value="COQ10_START"/>
</dbReference>
<evidence type="ECO:0000259" key="3">
    <source>
        <dbReference type="Pfam" id="PF03364"/>
    </source>
</evidence>
<proteinExistence type="inferred from homology"/>
<dbReference type="RefSeq" id="WP_348943616.1">
    <property type="nucleotide sequence ID" value="NZ_CP157355.1"/>
</dbReference>
<dbReference type="Pfam" id="PF03364">
    <property type="entry name" value="Polyketide_cyc"/>
    <property type="match status" value="1"/>
</dbReference>
<name>A0AAU7F5L1_9NEIS</name>
<dbReference type="EMBL" id="CP157355">
    <property type="protein sequence ID" value="XBL99181.1"/>
    <property type="molecule type" value="Genomic_DNA"/>
</dbReference>
<gene>
    <name evidence="4" type="ORF">ABHF33_08815</name>
</gene>
<dbReference type="Gene3D" id="3.30.530.20">
    <property type="match status" value="1"/>
</dbReference>
<accession>A0AAU7F5L1</accession>
<dbReference type="SUPFAM" id="SSF55961">
    <property type="entry name" value="Bet v1-like"/>
    <property type="match status" value="1"/>
</dbReference>
<comment type="similarity">
    <text evidence="1">Belongs to the ribosome association toxin RatA family.</text>
</comment>
<sequence length="191" mass="21449">MRWFLILLLLCSGASHALDSPILPLVTVQASERDGHVLFNAQFLAPVTQAQAFAVLTDFDHMAEFMPNMSQSKVLSRQGNHWHIRQQGQLQLGPISMTLDSERDIEIQPMEQITARSINSSNGAFSSRMQLQAQGRYTKMNYQADWIPNSVLMRTLGKQHLQTQIAQQFGAMQKEMLRRGKLALASAPQGL</sequence>
<dbReference type="AlphaFoldDB" id="A0AAU7F5L1"/>
<feature type="domain" description="Coenzyme Q-binding protein COQ10 START" evidence="3">
    <location>
        <begin position="46"/>
        <end position="110"/>
    </location>
</feature>
<organism evidence="4">
    <name type="scientific">Chitinibacter mangrovi</name>
    <dbReference type="NCBI Taxonomy" id="3153927"/>
    <lineage>
        <taxon>Bacteria</taxon>
        <taxon>Pseudomonadati</taxon>
        <taxon>Pseudomonadota</taxon>
        <taxon>Betaproteobacteria</taxon>
        <taxon>Neisseriales</taxon>
        <taxon>Chitinibacteraceae</taxon>
        <taxon>Chitinibacter</taxon>
    </lineage>
</organism>
<dbReference type="InterPro" id="IPR023393">
    <property type="entry name" value="START-like_dom_sf"/>
</dbReference>
<feature type="signal peptide" evidence="2">
    <location>
        <begin position="1"/>
        <end position="17"/>
    </location>
</feature>
<evidence type="ECO:0000256" key="2">
    <source>
        <dbReference type="SAM" id="SignalP"/>
    </source>
</evidence>